<evidence type="ECO:0000256" key="13">
    <source>
        <dbReference type="ARBA" id="ARBA00023167"/>
    </source>
</evidence>
<evidence type="ECO:0000256" key="15">
    <source>
        <dbReference type="ARBA" id="ARBA00030163"/>
    </source>
</evidence>
<evidence type="ECO:0000256" key="1">
    <source>
        <dbReference type="ARBA" id="ARBA00001947"/>
    </source>
</evidence>
<feature type="transmembrane region" description="Helical" evidence="18">
    <location>
        <begin position="611"/>
        <end position="637"/>
    </location>
</feature>
<comment type="cofactor">
    <cofactor evidence="1 17">
        <name>Zn(2+)</name>
        <dbReference type="ChEBI" id="CHEBI:29105"/>
    </cofactor>
</comment>
<keyword evidence="7" id="KW-0028">Amino-acid biosynthesis</keyword>
<dbReference type="PANTHER" id="PTHR45833">
    <property type="entry name" value="METHIONINE SYNTHASE"/>
    <property type="match status" value="1"/>
</dbReference>
<sequence length="646" mass="70986">MSNHHYIDIYLIQFIFQTDSEGSARMDHMDVKAALQKTLSQRIMVMDGAMGTMIQRLKLTEEDFRGDELADHHKPLSGNNDVLSITQPAYIKDIHLQYLRAGADFIETNTFSSTTIAQADYALEHLAYRLNYESARIAKEAVEEVTQATGVRRYVAGALGPTNRTLSISPSVEQPEFRNITFDELVSAYTTQAQGLIEGGADVLLVETIFDTANAKAALFAIENVFTELNTTLPIFVSGTVVDLSGRTLSGQMSEAFLISTSHANPLAVGLNCALGANEMRPFIANISLNTTDYVLCYPNAGLPNTFGEYDETPEMTAGYIKSFAEDGLVNIVGGCCGTTPDHIQAIAEAVKTCKPRELPTAIREGCMKLCGLEPMYVGKHTLFVNIGERCNVAGSRRFARLVREGKYEEALNIAKEQVESGAQILDINVDDGMLDGVSVMSTFVNYISSEPSISKVPLCIDSSNFAVVEAGLKCYQGRCIVNSISLKEGTEDFLEKARIIRQHGAAVVVMAFDEVGQATDAARKYEICERAYWLLVKEVGFDSNDIIFDPNILTIATGMKEHDTYGVEFIDSIKLIKGNLPGARVSGGVSNFSFSFRGIENVRQAMHAVFLYHAIKTMGLVVALLHYSVVRMLWLFSVHYSSQKL</sequence>
<keyword evidence="9 17" id="KW-0808">Transferase</keyword>
<dbReference type="Proteomes" id="UP000593567">
    <property type="component" value="Unassembled WGS sequence"/>
</dbReference>
<evidence type="ECO:0000256" key="18">
    <source>
        <dbReference type="SAM" id="Phobius"/>
    </source>
</evidence>
<name>A0A7J7JID1_BUGNE</name>
<dbReference type="GO" id="GO:0046872">
    <property type="term" value="F:metal ion binding"/>
    <property type="evidence" value="ECO:0007669"/>
    <property type="project" value="UniProtKB-KW"/>
</dbReference>
<organism evidence="21 22">
    <name type="scientific">Bugula neritina</name>
    <name type="common">Brown bryozoan</name>
    <name type="synonym">Sertularia neritina</name>
    <dbReference type="NCBI Taxonomy" id="10212"/>
    <lineage>
        <taxon>Eukaryota</taxon>
        <taxon>Metazoa</taxon>
        <taxon>Spiralia</taxon>
        <taxon>Lophotrochozoa</taxon>
        <taxon>Bryozoa</taxon>
        <taxon>Gymnolaemata</taxon>
        <taxon>Cheilostomatida</taxon>
        <taxon>Flustrina</taxon>
        <taxon>Buguloidea</taxon>
        <taxon>Bugulidae</taxon>
        <taxon>Bugula</taxon>
    </lineage>
</organism>
<dbReference type="GO" id="GO:0050667">
    <property type="term" value="P:homocysteine metabolic process"/>
    <property type="evidence" value="ECO:0007669"/>
    <property type="project" value="TreeGrafter"/>
</dbReference>
<keyword evidence="18" id="KW-0812">Transmembrane</keyword>
<evidence type="ECO:0000256" key="16">
    <source>
        <dbReference type="ARBA" id="ARBA00031040"/>
    </source>
</evidence>
<reference evidence="21" key="1">
    <citation type="submission" date="2020-06" db="EMBL/GenBank/DDBJ databases">
        <title>Draft genome of Bugula neritina, a colonial animal packing powerful symbionts and potential medicines.</title>
        <authorList>
            <person name="Rayko M."/>
        </authorList>
    </citation>
    <scope>NUCLEOTIDE SEQUENCE [LARGE SCALE GENOMIC DNA]</scope>
    <source>
        <strain evidence="21">Kwan_BN1</strain>
    </source>
</reference>
<dbReference type="InterPro" id="IPR011005">
    <property type="entry name" value="Dihydropteroate_synth-like_sf"/>
</dbReference>
<feature type="domain" description="Pterin-binding" evidence="20">
    <location>
        <begin position="384"/>
        <end position="646"/>
    </location>
</feature>
<dbReference type="GO" id="GO:0032259">
    <property type="term" value="P:methylation"/>
    <property type="evidence" value="ECO:0007669"/>
    <property type="project" value="UniProtKB-KW"/>
</dbReference>
<dbReference type="InterPro" id="IPR000489">
    <property type="entry name" value="Pterin-binding_dom"/>
</dbReference>
<gene>
    <name evidence="21" type="ORF">EB796_015603</name>
</gene>
<evidence type="ECO:0000256" key="12">
    <source>
        <dbReference type="ARBA" id="ARBA00022833"/>
    </source>
</evidence>
<keyword evidence="8" id="KW-0846">Cobalamin</keyword>
<keyword evidence="18" id="KW-1133">Transmembrane helix</keyword>
<evidence type="ECO:0000259" key="19">
    <source>
        <dbReference type="PROSITE" id="PS50970"/>
    </source>
</evidence>
<dbReference type="AlphaFoldDB" id="A0A7J7JID1"/>
<dbReference type="SUPFAM" id="SSF51717">
    <property type="entry name" value="Dihydropteroate synthetase-like"/>
    <property type="match status" value="1"/>
</dbReference>
<keyword evidence="11 17" id="KW-0479">Metal-binding</keyword>
<evidence type="ECO:0000256" key="2">
    <source>
        <dbReference type="ARBA" id="ARBA00001956"/>
    </source>
</evidence>
<dbReference type="Pfam" id="PF00809">
    <property type="entry name" value="Pterin_bind"/>
    <property type="match status" value="1"/>
</dbReference>
<comment type="pathway">
    <text evidence="3">Amino-acid biosynthesis; L-methionine biosynthesis via de novo pathway; L-methionine from L-homocysteine (MetH route): step 1/1.</text>
</comment>
<keyword evidence="12 17" id="KW-0862">Zinc</keyword>
<keyword evidence="18" id="KW-0472">Membrane</keyword>
<comment type="cofactor">
    <cofactor evidence="2">
        <name>methylcob(III)alamin</name>
        <dbReference type="ChEBI" id="CHEBI:28115"/>
    </cofactor>
</comment>
<feature type="binding site" evidence="17">
    <location>
        <position position="336"/>
    </location>
    <ligand>
        <name>Zn(2+)</name>
        <dbReference type="ChEBI" id="CHEBI:29105"/>
    </ligand>
</feature>
<dbReference type="GO" id="GO:0046653">
    <property type="term" value="P:tetrahydrofolate metabolic process"/>
    <property type="evidence" value="ECO:0007669"/>
    <property type="project" value="TreeGrafter"/>
</dbReference>
<evidence type="ECO:0000256" key="9">
    <source>
        <dbReference type="ARBA" id="ARBA00022679"/>
    </source>
</evidence>
<evidence type="ECO:0000256" key="7">
    <source>
        <dbReference type="ARBA" id="ARBA00022605"/>
    </source>
</evidence>
<dbReference type="Gene3D" id="3.20.20.20">
    <property type="entry name" value="Dihydropteroate synthase-like"/>
    <property type="match status" value="1"/>
</dbReference>
<dbReference type="EMBL" id="VXIV02002354">
    <property type="protein sequence ID" value="KAF6026082.1"/>
    <property type="molecule type" value="Genomic_DNA"/>
</dbReference>
<dbReference type="UniPathway" id="UPA00051">
    <property type="reaction ID" value="UER00081"/>
</dbReference>
<dbReference type="EC" id="2.1.1.13" evidence="5"/>
<dbReference type="GO" id="GO:0008705">
    <property type="term" value="F:methionine synthase activity"/>
    <property type="evidence" value="ECO:0007669"/>
    <property type="project" value="UniProtKB-EC"/>
</dbReference>
<evidence type="ECO:0000256" key="11">
    <source>
        <dbReference type="ARBA" id="ARBA00022723"/>
    </source>
</evidence>
<proteinExistence type="inferred from homology"/>
<evidence type="ECO:0000256" key="3">
    <source>
        <dbReference type="ARBA" id="ARBA00005178"/>
    </source>
</evidence>
<evidence type="ECO:0000256" key="8">
    <source>
        <dbReference type="ARBA" id="ARBA00022628"/>
    </source>
</evidence>
<dbReference type="GO" id="GO:0005829">
    <property type="term" value="C:cytosol"/>
    <property type="evidence" value="ECO:0007669"/>
    <property type="project" value="TreeGrafter"/>
</dbReference>
<dbReference type="Gene3D" id="3.20.20.330">
    <property type="entry name" value="Homocysteine-binding-like domain"/>
    <property type="match status" value="1"/>
</dbReference>
<evidence type="ECO:0000259" key="20">
    <source>
        <dbReference type="PROSITE" id="PS50972"/>
    </source>
</evidence>
<evidence type="ECO:0000256" key="5">
    <source>
        <dbReference type="ARBA" id="ARBA00012032"/>
    </source>
</evidence>
<feature type="domain" description="Hcy-binding" evidence="19">
    <location>
        <begin position="32"/>
        <end position="351"/>
    </location>
</feature>
<keyword evidence="13" id="KW-0486">Methionine biosynthesis</keyword>
<dbReference type="CDD" id="cd00740">
    <property type="entry name" value="MeTr"/>
    <property type="match status" value="1"/>
</dbReference>
<dbReference type="PANTHER" id="PTHR45833:SF1">
    <property type="entry name" value="METHIONINE SYNTHASE"/>
    <property type="match status" value="1"/>
</dbReference>
<comment type="caution">
    <text evidence="21">The sequence shown here is derived from an EMBL/GenBank/DDBJ whole genome shotgun (WGS) entry which is preliminary data.</text>
</comment>
<evidence type="ECO:0000256" key="4">
    <source>
        <dbReference type="ARBA" id="ARBA00010398"/>
    </source>
</evidence>
<feature type="binding site" evidence="17">
    <location>
        <position position="273"/>
    </location>
    <ligand>
        <name>Zn(2+)</name>
        <dbReference type="ChEBI" id="CHEBI:29105"/>
    </ligand>
</feature>
<dbReference type="PROSITE" id="PS50970">
    <property type="entry name" value="HCY"/>
    <property type="match status" value="1"/>
</dbReference>
<keyword evidence="10" id="KW-0949">S-adenosyl-L-methionine</keyword>
<dbReference type="InterPro" id="IPR003726">
    <property type="entry name" value="HCY_dom"/>
</dbReference>
<dbReference type="Pfam" id="PF02574">
    <property type="entry name" value="S-methyl_trans"/>
    <property type="match status" value="1"/>
</dbReference>
<dbReference type="InterPro" id="IPR050554">
    <property type="entry name" value="Met_Synthase/Corrinoid"/>
</dbReference>
<keyword evidence="22" id="KW-1185">Reference proteome</keyword>
<dbReference type="FunFam" id="3.20.20.20:FF:000002">
    <property type="entry name" value="Methionine synthase"/>
    <property type="match status" value="1"/>
</dbReference>
<evidence type="ECO:0000256" key="17">
    <source>
        <dbReference type="PROSITE-ProRule" id="PRU00333"/>
    </source>
</evidence>
<dbReference type="FunFam" id="3.20.20.330:FF:000001">
    <property type="entry name" value="Methionine synthase"/>
    <property type="match status" value="1"/>
</dbReference>
<dbReference type="PROSITE" id="PS50972">
    <property type="entry name" value="PTERIN_BINDING"/>
    <property type="match status" value="1"/>
</dbReference>
<protein>
    <recommendedName>
        <fullName evidence="5">methionine synthase</fullName>
        <ecNumber evidence="5">2.1.1.13</ecNumber>
    </recommendedName>
    <alternativeName>
        <fullName evidence="16">5-methyltetrahydrofolate--homocysteine methyltransferase</fullName>
    </alternativeName>
    <alternativeName>
        <fullName evidence="15">Vitamin-B12 dependent methionine synthase</fullName>
    </alternativeName>
</protein>
<evidence type="ECO:0000256" key="14">
    <source>
        <dbReference type="ARBA" id="ARBA00023285"/>
    </source>
</evidence>
<dbReference type="GO" id="GO:0031419">
    <property type="term" value="F:cobalamin binding"/>
    <property type="evidence" value="ECO:0007669"/>
    <property type="project" value="UniProtKB-KW"/>
</dbReference>
<feature type="binding site" evidence="17">
    <location>
        <position position="337"/>
    </location>
    <ligand>
        <name>Zn(2+)</name>
        <dbReference type="ChEBI" id="CHEBI:29105"/>
    </ligand>
</feature>
<evidence type="ECO:0000313" key="21">
    <source>
        <dbReference type="EMBL" id="KAF6026082.1"/>
    </source>
</evidence>
<keyword evidence="14" id="KW-0170">Cobalt</keyword>
<evidence type="ECO:0000256" key="10">
    <source>
        <dbReference type="ARBA" id="ARBA00022691"/>
    </source>
</evidence>
<dbReference type="SUPFAM" id="SSF82282">
    <property type="entry name" value="Homocysteine S-methyltransferase"/>
    <property type="match status" value="1"/>
</dbReference>
<keyword evidence="6 17" id="KW-0489">Methyltransferase</keyword>
<dbReference type="InterPro" id="IPR036589">
    <property type="entry name" value="HCY_dom_sf"/>
</dbReference>
<dbReference type="OrthoDB" id="261426at2759"/>
<evidence type="ECO:0000256" key="6">
    <source>
        <dbReference type="ARBA" id="ARBA00022603"/>
    </source>
</evidence>
<evidence type="ECO:0000313" key="22">
    <source>
        <dbReference type="Proteomes" id="UP000593567"/>
    </source>
</evidence>
<comment type="similarity">
    <text evidence="4">Belongs to the vitamin-B12 dependent methionine synthase family.</text>
</comment>
<accession>A0A7J7JID1</accession>